<sequence>MMSSSPVASGLPLESKTWSSAEGVRCSLFETVGGSCRTAYTSCLSAYLRNTSHECDNRNLKITYYKRSRNNVGSREELEDMSQRNPDSRVSRVSIIWQDLNLKCLNIQLNNV</sequence>
<dbReference type="Proteomes" id="UP000298663">
    <property type="component" value="Unassembled WGS sequence"/>
</dbReference>
<dbReference type="AlphaFoldDB" id="A0A4U5N169"/>
<keyword evidence="2" id="KW-1185">Reference proteome</keyword>
<reference evidence="1 2" key="2">
    <citation type="journal article" date="2019" name="G3 (Bethesda)">
        <title>Hybrid Assembly of the Genome of the Entomopathogenic Nematode Steinernema carpocapsae Identifies the X-Chromosome.</title>
        <authorList>
            <person name="Serra L."/>
            <person name="Macchietto M."/>
            <person name="Macias-Munoz A."/>
            <person name="McGill C.J."/>
            <person name="Rodriguez I.M."/>
            <person name="Rodriguez B."/>
            <person name="Murad R."/>
            <person name="Mortazavi A."/>
        </authorList>
    </citation>
    <scope>NUCLEOTIDE SEQUENCE [LARGE SCALE GENOMIC DNA]</scope>
    <source>
        <strain evidence="1 2">ALL</strain>
    </source>
</reference>
<organism evidence="1 2">
    <name type="scientific">Steinernema carpocapsae</name>
    <name type="common">Entomopathogenic nematode</name>
    <dbReference type="NCBI Taxonomy" id="34508"/>
    <lineage>
        <taxon>Eukaryota</taxon>
        <taxon>Metazoa</taxon>
        <taxon>Ecdysozoa</taxon>
        <taxon>Nematoda</taxon>
        <taxon>Chromadorea</taxon>
        <taxon>Rhabditida</taxon>
        <taxon>Tylenchina</taxon>
        <taxon>Panagrolaimomorpha</taxon>
        <taxon>Strongyloidoidea</taxon>
        <taxon>Steinernematidae</taxon>
        <taxon>Steinernema</taxon>
    </lineage>
</organism>
<evidence type="ECO:0000313" key="2">
    <source>
        <dbReference type="Proteomes" id="UP000298663"/>
    </source>
</evidence>
<reference evidence="1 2" key="1">
    <citation type="journal article" date="2015" name="Genome Biol.">
        <title>Comparative genomics of Steinernema reveals deeply conserved gene regulatory networks.</title>
        <authorList>
            <person name="Dillman A.R."/>
            <person name="Macchietto M."/>
            <person name="Porter C.F."/>
            <person name="Rogers A."/>
            <person name="Williams B."/>
            <person name="Antoshechkin I."/>
            <person name="Lee M.M."/>
            <person name="Goodwin Z."/>
            <person name="Lu X."/>
            <person name="Lewis E.E."/>
            <person name="Goodrich-Blair H."/>
            <person name="Stock S.P."/>
            <person name="Adams B.J."/>
            <person name="Sternberg P.W."/>
            <person name="Mortazavi A."/>
        </authorList>
    </citation>
    <scope>NUCLEOTIDE SEQUENCE [LARGE SCALE GENOMIC DNA]</scope>
    <source>
        <strain evidence="1 2">ALL</strain>
    </source>
</reference>
<evidence type="ECO:0000313" key="1">
    <source>
        <dbReference type="EMBL" id="TKR75782.1"/>
    </source>
</evidence>
<proteinExistence type="predicted"/>
<name>A0A4U5N169_STECR</name>
<dbReference type="EMBL" id="AZBU02000005">
    <property type="protein sequence ID" value="TKR75782.1"/>
    <property type="molecule type" value="Genomic_DNA"/>
</dbReference>
<gene>
    <name evidence="1" type="ORF">L596_017024</name>
</gene>
<comment type="caution">
    <text evidence="1">The sequence shown here is derived from an EMBL/GenBank/DDBJ whole genome shotgun (WGS) entry which is preliminary data.</text>
</comment>
<protein>
    <submittedName>
        <fullName evidence="1">Uncharacterized protein</fullName>
    </submittedName>
</protein>
<accession>A0A4U5N169</accession>